<evidence type="ECO:0000256" key="6">
    <source>
        <dbReference type="ARBA" id="ARBA00067005"/>
    </source>
</evidence>
<dbReference type="PANTHER" id="PTHR39330">
    <property type="entry name" value="ETHANOLAMINE AMMONIA-LYASE LIGHT CHAIN"/>
    <property type="match status" value="1"/>
</dbReference>
<gene>
    <name evidence="8 10" type="primary">eutC</name>
    <name evidence="10" type="ORF">K5I21_19810</name>
    <name evidence="11" type="ORF">PM006_11340</name>
</gene>
<feature type="binding site" evidence="8">
    <location>
        <position position="283"/>
    </location>
    <ligand>
        <name>adenosylcob(III)alamin</name>
        <dbReference type="ChEBI" id="CHEBI:18408"/>
    </ligand>
</feature>
<comment type="cofactor">
    <cofactor evidence="8">
        <name>adenosylcob(III)alamin</name>
        <dbReference type="ChEBI" id="CHEBI:18408"/>
    </cofactor>
    <text evidence="8">Binds between the large and small subunits.</text>
</comment>
<comment type="catalytic activity">
    <reaction evidence="5 8">
        <text>ethanolamine = acetaldehyde + NH4(+)</text>
        <dbReference type="Rhea" id="RHEA:15313"/>
        <dbReference type="ChEBI" id="CHEBI:15343"/>
        <dbReference type="ChEBI" id="CHEBI:28938"/>
        <dbReference type="ChEBI" id="CHEBI:57603"/>
        <dbReference type="EC" id="4.3.1.7"/>
    </reaction>
</comment>
<dbReference type="Gene3D" id="1.10.30.40">
    <property type="entry name" value="Ethanolamine ammonia-lyase light chain (EutC), N-terminal domain"/>
    <property type="match status" value="1"/>
</dbReference>
<feature type="region of interest" description="Disordered" evidence="9">
    <location>
        <begin position="60"/>
        <end position="101"/>
    </location>
</feature>
<dbReference type="EC" id="4.3.1.7" evidence="6 8"/>
<dbReference type="PANTHER" id="PTHR39330:SF1">
    <property type="entry name" value="ETHANOLAMINE AMMONIA-LYASE SMALL SUBUNIT"/>
    <property type="match status" value="1"/>
</dbReference>
<evidence type="ECO:0000256" key="3">
    <source>
        <dbReference type="ARBA" id="ARBA00023285"/>
    </source>
</evidence>
<dbReference type="GO" id="GO:0046336">
    <property type="term" value="P:ethanolamine catabolic process"/>
    <property type="evidence" value="ECO:0007669"/>
    <property type="project" value="UniProtKB-UniRule"/>
</dbReference>
<keyword evidence="4 8" id="KW-1283">Bacterial microcompartment</keyword>
<evidence type="ECO:0000256" key="7">
    <source>
        <dbReference type="ARBA" id="ARBA00069181"/>
    </source>
</evidence>
<comment type="caution">
    <text evidence="10">The sequence shown here is derived from an EMBL/GenBank/DDBJ whole genome shotgun (WGS) entry which is preliminary data.</text>
</comment>
<dbReference type="HAMAP" id="MF_00601">
    <property type="entry name" value="EutC"/>
    <property type="match status" value="1"/>
</dbReference>
<organism evidence="10 12">
    <name type="scientific">Clostridium symbiosum</name>
    <name type="common">Bacteroides symbiosus</name>
    <dbReference type="NCBI Taxonomy" id="1512"/>
    <lineage>
        <taxon>Bacteria</taxon>
        <taxon>Bacillati</taxon>
        <taxon>Bacillota</taxon>
        <taxon>Clostridia</taxon>
        <taxon>Lachnospirales</taxon>
        <taxon>Lachnospiraceae</taxon>
        <taxon>Otoolea</taxon>
    </lineage>
</organism>
<evidence type="ECO:0000256" key="8">
    <source>
        <dbReference type="HAMAP-Rule" id="MF_00601"/>
    </source>
</evidence>
<reference evidence="11" key="2">
    <citation type="submission" date="2023-01" db="EMBL/GenBank/DDBJ databases">
        <title>Human gut microbiome strain richness.</title>
        <authorList>
            <person name="Chen-Liaw A."/>
        </authorList>
    </citation>
    <scope>NUCLEOTIDE SEQUENCE</scope>
    <source>
        <strain evidence="11">B1_m1001713B170214d0_201011</strain>
    </source>
</reference>
<dbReference type="FunFam" id="3.40.50.11240:FF:000001">
    <property type="entry name" value="Ethanolamine ammonia-lyase light chain"/>
    <property type="match status" value="1"/>
</dbReference>
<evidence type="ECO:0000313" key="10">
    <source>
        <dbReference type="EMBL" id="MCK0088075.1"/>
    </source>
</evidence>
<evidence type="ECO:0000256" key="4">
    <source>
        <dbReference type="ARBA" id="ARBA00024446"/>
    </source>
</evidence>
<dbReference type="GO" id="GO:0006520">
    <property type="term" value="P:amino acid metabolic process"/>
    <property type="evidence" value="ECO:0007669"/>
    <property type="project" value="InterPro"/>
</dbReference>
<dbReference type="EMBL" id="JAINVB010000001">
    <property type="protein sequence ID" value="MCK0088075.1"/>
    <property type="molecule type" value="Genomic_DNA"/>
</dbReference>
<evidence type="ECO:0000256" key="9">
    <source>
        <dbReference type="SAM" id="MobiDB-lite"/>
    </source>
</evidence>
<dbReference type="Proteomes" id="UP001203136">
    <property type="component" value="Unassembled WGS sequence"/>
</dbReference>
<dbReference type="Pfam" id="PF05985">
    <property type="entry name" value="EutC"/>
    <property type="match status" value="1"/>
</dbReference>
<dbReference type="GO" id="GO:0009350">
    <property type="term" value="C:ethanolamine ammonia-lyase complex"/>
    <property type="evidence" value="ECO:0007669"/>
    <property type="project" value="UniProtKB-UniRule"/>
</dbReference>
<comment type="pathway">
    <text evidence="8">Amine and polyamine degradation; ethanolamine degradation.</text>
</comment>
<evidence type="ECO:0000313" key="11">
    <source>
        <dbReference type="EMBL" id="MDB2000796.1"/>
    </source>
</evidence>
<proteinExistence type="inferred from homology"/>
<keyword evidence="3 8" id="KW-0170">Cobalt</keyword>
<accession>A0AAW5F8E1</accession>
<dbReference type="Proteomes" id="UP001300871">
    <property type="component" value="Unassembled WGS sequence"/>
</dbReference>
<keyword evidence="1 8" id="KW-0846">Cobalamin</keyword>
<comment type="function">
    <text evidence="8">Catalyzes the deamination of various vicinal amino-alcohols to oxo compounds. Allows this organism to utilize ethanolamine as the sole source of nitrogen and carbon in the presence of external vitamin B12.</text>
</comment>
<dbReference type="GO" id="GO:0031471">
    <property type="term" value="C:ethanolamine degradation polyhedral organelle"/>
    <property type="evidence" value="ECO:0007669"/>
    <property type="project" value="UniProtKB-UniRule"/>
</dbReference>
<dbReference type="EMBL" id="JAQLGM010000026">
    <property type="protein sequence ID" value="MDB2000796.1"/>
    <property type="molecule type" value="Genomic_DNA"/>
</dbReference>
<evidence type="ECO:0000313" key="12">
    <source>
        <dbReference type="Proteomes" id="UP001203136"/>
    </source>
</evidence>
<sequence length="349" mass="37227">MLGQTEIERIADEILSELQAGDRTEAGSRAGAQEAGQAACVYGTGGRPTTDFMISSHASGADIRRSIHRSSQGAVPEEVRTDMAPAGGGKGEDPGTQPSAFEDMERNKKIPLLVHPEDPDALRRMMTKTTARIGVGRSGPRLKTMTLLTLRADHAAARDAVLMDVGEELTGQLGLLAVTTRCADKNIFLTRPDLGREFDEETEALIKEKCIQNPDIQIIISDGLSSSAIEANAARILPVVEEGLKEKGLTTGTPIFVKYGRVGAQDRISELVGAKVVCSFIGERPGLATAESMSAYIAYHAKVGMPEARRTVVSNIHKDGVPAVEAGAYIVELLALILEKQASGVELKK</sequence>
<dbReference type="InterPro" id="IPR042251">
    <property type="entry name" value="EutC_C"/>
</dbReference>
<evidence type="ECO:0000256" key="1">
    <source>
        <dbReference type="ARBA" id="ARBA00022628"/>
    </source>
</evidence>
<evidence type="ECO:0000256" key="2">
    <source>
        <dbReference type="ARBA" id="ARBA00023239"/>
    </source>
</evidence>
<dbReference type="GO" id="GO:0008851">
    <property type="term" value="F:ethanolamine ammonia-lyase activity"/>
    <property type="evidence" value="ECO:0007669"/>
    <property type="project" value="UniProtKB-UniRule"/>
</dbReference>
<feature type="binding site" evidence="8">
    <location>
        <position position="262"/>
    </location>
    <ligand>
        <name>adenosylcob(III)alamin</name>
        <dbReference type="ChEBI" id="CHEBI:18408"/>
    </ligand>
</feature>
<dbReference type="InterPro" id="IPR009246">
    <property type="entry name" value="EutC"/>
</dbReference>
<reference evidence="10" key="1">
    <citation type="journal article" date="2022" name="Cell Host Microbe">
        <title>Colonization of the live biotherapeutic product VE303 and modulation of the microbiota and metabolites in healthy volunteers.</title>
        <authorList>
            <person name="Dsouza M."/>
            <person name="Menon R."/>
            <person name="Crossette E."/>
            <person name="Bhattarai S.K."/>
            <person name="Schneider J."/>
            <person name="Kim Y.G."/>
            <person name="Reddy S."/>
            <person name="Caballero S."/>
            <person name="Felix C."/>
            <person name="Cornacchione L."/>
            <person name="Hendrickson J."/>
            <person name="Watson A.R."/>
            <person name="Minot S.S."/>
            <person name="Greenfield N."/>
            <person name="Schopf L."/>
            <person name="Szabady R."/>
            <person name="Patarroyo J."/>
            <person name="Smith W."/>
            <person name="Harrison P."/>
            <person name="Kuijper E.J."/>
            <person name="Kelly C.P."/>
            <person name="Olle B."/>
            <person name="Bobilev D."/>
            <person name="Silber J.L."/>
            <person name="Bucci V."/>
            <person name="Roberts B."/>
            <person name="Faith J."/>
            <person name="Norman J.M."/>
        </authorList>
    </citation>
    <scope>NUCLEOTIDE SEQUENCE</scope>
    <source>
        <strain evidence="10">VE303-04</strain>
    </source>
</reference>
<dbReference type="AlphaFoldDB" id="A0AAW5F8E1"/>
<dbReference type="GO" id="GO:0031419">
    <property type="term" value="F:cobalamin binding"/>
    <property type="evidence" value="ECO:0007669"/>
    <property type="project" value="UniProtKB-UniRule"/>
</dbReference>
<protein>
    <recommendedName>
        <fullName evidence="7 8">Ethanolamine ammonia-lyase small subunit</fullName>
        <shortName evidence="8">EAL small subunit</shortName>
        <ecNumber evidence="6 8">4.3.1.7</ecNumber>
    </recommendedName>
</protein>
<dbReference type="NCBIfam" id="NF003971">
    <property type="entry name" value="PRK05465.1"/>
    <property type="match status" value="1"/>
</dbReference>
<comment type="similarity">
    <text evidence="8">Belongs to the EutC family.</text>
</comment>
<dbReference type="InterPro" id="IPR042255">
    <property type="entry name" value="EutC_N"/>
</dbReference>
<name>A0AAW5F8E1_CLOSY</name>
<keyword evidence="2 8" id="KW-0456">Lyase</keyword>
<dbReference type="RefSeq" id="WP_034556165.1">
    <property type="nucleotide sequence ID" value="NZ_CABHNX010000224.1"/>
</dbReference>
<evidence type="ECO:0000256" key="5">
    <source>
        <dbReference type="ARBA" id="ARBA00052081"/>
    </source>
</evidence>
<dbReference type="Gene3D" id="3.40.50.11240">
    <property type="entry name" value="Ethanolamine ammonia-lyase light chain (EutC)"/>
    <property type="match status" value="1"/>
</dbReference>
<comment type="subunit">
    <text evidence="8">The basic unit is a heterodimer which dimerizes to form tetramers. The heterotetramers trimerize; 6 large subunits form a core ring with 6 small subunits projecting outwards.</text>
</comment>
<dbReference type="GeneID" id="57968941"/>
<comment type="subcellular location">
    <subcellularLocation>
        <location evidence="8">Bacterial microcompartment</location>
    </subcellularLocation>
</comment>